<reference evidence="1 2" key="1">
    <citation type="submission" date="2024-09" db="EMBL/GenBank/DDBJ databases">
        <authorList>
            <person name="Sun Q."/>
            <person name="Mori K."/>
        </authorList>
    </citation>
    <scope>NUCLEOTIDE SEQUENCE [LARGE SCALE GENOMIC DNA]</scope>
    <source>
        <strain evidence="1 2">TBRC 7907</strain>
    </source>
</reference>
<dbReference type="InterPro" id="IPR036412">
    <property type="entry name" value="HAD-like_sf"/>
</dbReference>
<evidence type="ECO:0000313" key="2">
    <source>
        <dbReference type="Proteomes" id="UP001589693"/>
    </source>
</evidence>
<keyword evidence="2" id="KW-1185">Reference proteome</keyword>
<dbReference type="PANTHER" id="PTHR43611:SF3">
    <property type="entry name" value="FLAVIN MONONUCLEOTIDE HYDROLASE 1, CHLOROPLATIC"/>
    <property type="match status" value="1"/>
</dbReference>
<dbReference type="SUPFAM" id="SSF56784">
    <property type="entry name" value="HAD-like"/>
    <property type="match status" value="1"/>
</dbReference>
<dbReference type="Gene3D" id="3.40.50.1000">
    <property type="entry name" value="HAD superfamily/HAD-like"/>
    <property type="match status" value="1"/>
</dbReference>
<name>A0ABV5ZV91_9PSEU</name>
<comment type="caution">
    <text evidence="1">The sequence shown here is derived from an EMBL/GenBank/DDBJ whole genome shotgun (WGS) entry which is preliminary data.</text>
</comment>
<dbReference type="EMBL" id="JBHLZU010000010">
    <property type="protein sequence ID" value="MFB9904807.1"/>
    <property type="molecule type" value="Genomic_DNA"/>
</dbReference>
<dbReference type="NCBIfam" id="TIGR01509">
    <property type="entry name" value="HAD-SF-IA-v3"/>
    <property type="match status" value="1"/>
</dbReference>
<dbReference type="Proteomes" id="UP001589693">
    <property type="component" value="Unassembled WGS sequence"/>
</dbReference>
<evidence type="ECO:0000313" key="1">
    <source>
        <dbReference type="EMBL" id="MFB9904807.1"/>
    </source>
</evidence>
<dbReference type="Pfam" id="PF00702">
    <property type="entry name" value="Hydrolase"/>
    <property type="match status" value="1"/>
</dbReference>
<dbReference type="InterPro" id="IPR023214">
    <property type="entry name" value="HAD_sf"/>
</dbReference>
<dbReference type="GO" id="GO:0016787">
    <property type="term" value="F:hydrolase activity"/>
    <property type="evidence" value="ECO:0007669"/>
    <property type="project" value="UniProtKB-KW"/>
</dbReference>
<proteinExistence type="predicted"/>
<organism evidence="1 2">
    <name type="scientific">Allokutzneria oryzae</name>
    <dbReference type="NCBI Taxonomy" id="1378989"/>
    <lineage>
        <taxon>Bacteria</taxon>
        <taxon>Bacillati</taxon>
        <taxon>Actinomycetota</taxon>
        <taxon>Actinomycetes</taxon>
        <taxon>Pseudonocardiales</taxon>
        <taxon>Pseudonocardiaceae</taxon>
        <taxon>Allokutzneria</taxon>
    </lineage>
</organism>
<dbReference type="PANTHER" id="PTHR43611">
    <property type="entry name" value="ALPHA-D-GLUCOSE 1-PHOSPHATE PHOSPHATASE"/>
    <property type="match status" value="1"/>
</dbReference>
<accession>A0ABV5ZV91</accession>
<dbReference type="RefSeq" id="WP_377852009.1">
    <property type="nucleotide sequence ID" value="NZ_JBHLZU010000010.1"/>
</dbReference>
<keyword evidence="1" id="KW-0378">Hydrolase</keyword>
<gene>
    <name evidence="1" type="ORF">ACFFQA_12770</name>
</gene>
<dbReference type="InterPro" id="IPR006439">
    <property type="entry name" value="HAD-SF_hydro_IA"/>
</dbReference>
<sequence length="137" mass="14322">MELAGLVLDYGGVLTDWGPEPGDEPPLIEVLRQARRNGLRTALLSNADGPGPDPASPFGSLFDAMVLSGEVGIAKPDERIYRLVADRLGLEPGACVFVDDLAGNVRGAVVAGMVGVHHTSTGATITELEALFDVRLS</sequence>
<protein>
    <submittedName>
        <fullName evidence="1">HAD-IA family hydrolase</fullName>
    </submittedName>
</protein>